<feature type="region of interest" description="Disordered" evidence="2">
    <location>
        <begin position="116"/>
        <end position="137"/>
    </location>
</feature>
<accession>A0A2C6CF42</accession>
<reference evidence="3 4" key="1">
    <citation type="submission" date="2017-06" db="EMBL/GenBank/DDBJ databases">
        <title>Draft genome sequence of Fusobacterium nucleatum subsp. polymorphum KCOM 1274 (=ChDC F309).</title>
        <authorList>
            <person name="Kook J.-K."/>
            <person name="Park S.-N."/>
            <person name="Lim Y.K."/>
            <person name="Roh H."/>
        </authorList>
    </citation>
    <scope>NUCLEOTIDE SEQUENCE [LARGE SCALE GENOMIC DNA]</scope>
    <source>
        <strain evidence="4">KCOM 1274 (ChDC F309)</strain>
    </source>
</reference>
<sequence length="137" mass="16513">MNESYEGFIKLIEEIKNSSHSLLEIIDFFEVISKNIQDSDLEEREKANLKSRIIFEKEELKKEIQENTKKKEMEEKIKKYKQRISKSDKKELEKIKNEIQNDDKLEHELSSCIRDRENTLNTEFNDDEPNKGWEPEF</sequence>
<dbReference type="EMBL" id="NIRO01000004">
    <property type="protein sequence ID" value="PHI15507.1"/>
    <property type="molecule type" value="Genomic_DNA"/>
</dbReference>
<proteinExistence type="predicted"/>
<dbReference type="RefSeq" id="WP_098997347.1">
    <property type="nucleotide sequence ID" value="NZ_CP056004.1"/>
</dbReference>
<keyword evidence="1" id="KW-0175">Coiled coil</keyword>
<feature type="coiled-coil region" evidence="1">
    <location>
        <begin position="46"/>
        <end position="90"/>
    </location>
</feature>
<feature type="compositionally biased region" description="Basic and acidic residues" evidence="2">
    <location>
        <begin position="128"/>
        <end position="137"/>
    </location>
</feature>
<evidence type="ECO:0000256" key="2">
    <source>
        <dbReference type="SAM" id="MobiDB-lite"/>
    </source>
</evidence>
<gene>
    <name evidence="3" type="ORF">CBG56_05620</name>
</gene>
<evidence type="ECO:0000256" key="1">
    <source>
        <dbReference type="SAM" id="Coils"/>
    </source>
</evidence>
<name>A0A2C6CF42_FUSNP</name>
<dbReference type="Proteomes" id="UP000224507">
    <property type="component" value="Unassembled WGS sequence"/>
</dbReference>
<organism evidence="3 4">
    <name type="scientific">Fusobacterium nucleatum subsp. polymorphum</name>
    <name type="common">Fusobacterium polymorphum</name>
    <dbReference type="NCBI Taxonomy" id="76857"/>
    <lineage>
        <taxon>Bacteria</taxon>
        <taxon>Fusobacteriati</taxon>
        <taxon>Fusobacteriota</taxon>
        <taxon>Fusobacteriia</taxon>
        <taxon>Fusobacteriales</taxon>
        <taxon>Fusobacteriaceae</taxon>
        <taxon>Fusobacterium</taxon>
    </lineage>
</organism>
<dbReference type="AlphaFoldDB" id="A0A2C6CF42"/>
<evidence type="ECO:0000313" key="3">
    <source>
        <dbReference type="EMBL" id="PHI15507.1"/>
    </source>
</evidence>
<evidence type="ECO:0000313" key="4">
    <source>
        <dbReference type="Proteomes" id="UP000224507"/>
    </source>
</evidence>
<protein>
    <submittedName>
        <fullName evidence="3">Uncharacterized protein</fullName>
    </submittedName>
</protein>
<comment type="caution">
    <text evidence="3">The sequence shown here is derived from an EMBL/GenBank/DDBJ whole genome shotgun (WGS) entry which is preliminary data.</text>
</comment>